<dbReference type="PANTHER" id="PTHR31998">
    <property type="entry name" value="K(+)-INSENSITIVE PYROPHOSPHATE-ENERGIZED PROTON PUMP"/>
    <property type="match status" value="1"/>
</dbReference>
<feature type="transmembrane region" description="Helical" evidence="10">
    <location>
        <begin position="59"/>
        <end position="82"/>
    </location>
</feature>
<evidence type="ECO:0000256" key="6">
    <source>
        <dbReference type="ARBA" id="ARBA00022967"/>
    </source>
</evidence>
<evidence type="ECO:0000256" key="8">
    <source>
        <dbReference type="ARBA" id="ARBA00023065"/>
    </source>
</evidence>
<comment type="subcellular location">
    <subcellularLocation>
        <location evidence="1">Endomembrane system</location>
        <topology evidence="1">Multi-pass membrane protein</topology>
    </subcellularLocation>
</comment>
<dbReference type="EMBL" id="JASCZI010030703">
    <property type="protein sequence ID" value="MED6124405.1"/>
    <property type="molecule type" value="Genomic_DNA"/>
</dbReference>
<evidence type="ECO:0000256" key="10">
    <source>
        <dbReference type="SAM" id="Phobius"/>
    </source>
</evidence>
<keyword evidence="7 10" id="KW-1133">Transmembrane helix</keyword>
<keyword evidence="6" id="KW-1278">Translocase</keyword>
<sequence>MVSHKVLGPTYILDIKIEFLQEKNPSYQSSSVQSTLLVRLRKTDQQPSKHNHHYLIEHYSFLLASNGLLVLYVAINLFKLYYGDEWEGLYDSITGWGLGGSSMTLFGRLGGCIYIKAADVGADLVGEVEQNIPEDDPRNLTNHHVQLYLALYNIFIMFDIVNGLKFFITVPS</sequence>
<keyword evidence="4 10" id="KW-0812">Transmembrane</keyword>
<reference evidence="11 12" key="1">
    <citation type="journal article" date="2023" name="Plants (Basel)">
        <title>Bridging the Gap: Combining Genomics and Transcriptomics Approaches to Understand Stylosanthes scabra, an Orphan Legume from the Brazilian Caatinga.</title>
        <authorList>
            <person name="Ferreira-Neto J.R.C."/>
            <person name="da Silva M.D."/>
            <person name="Binneck E."/>
            <person name="de Melo N.F."/>
            <person name="da Silva R.H."/>
            <person name="de Melo A.L.T.M."/>
            <person name="Pandolfi V."/>
            <person name="Bustamante F.O."/>
            <person name="Brasileiro-Vidal A.C."/>
            <person name="Benko-Iseppon A.M."/>
        </authorList>
    </citation>
    <scope>NUCLEOTIDE SEQUENCE [LARGE SCALE GENOMIC DNA]</scope>
    <source>
        <tissue evidence="11">Leaves</tissue>
    </source>
</reference>
<evidence type="ECO:0000256" key="3">
    <source>
        <dbReference type="ARBA" id="ARBA00022448"/>
    </source>
</evidence>
<feature type="transmembrane region" description="Helical" evidence="10">
    <location>
        <begin position="147"/>
        <end position="168"/>
    </location>
</feature>
<evidence type="ECO:0000256" key="7">
    <source>
        <dbReference type="ARBA" id="ARBA00022989"/>
    </source>
</evidence>
<evidence type="ECO:0000313" key="11">
    <source>
        <dbReference type="EMBL" id="MED6124405.1"/>
    </source>
</evidence>
<dbReference type="Proteomes" id="UP001341840">
    <property type="component" value="Unassembled WGS sequence"/>
</dbReference>
<keyword evidence="9 10" id="KW-0472">Membrane</keyword>
<dbReference type="InterPro" id="IPR004131">
    <property type="entry name" value="PPase-energised_H-pump"/>
</dbReference>
<keyword evidence="3" id="KW-0813">Transport</keyword>
<keyword evidence="8" id="KW-0406">Ion transport</keyword>
<keyword evidence="12" id="KW-1185">Reference proteome</keyword>
<gene>
    <name evidence="11" type="ORF">PIB30_058627</name>
</gene>
<name>A0ABU6RKE0_9FABA</name>
<evidence type="ECO:0000256" key="1">
    <source>
        <dbReference type="ARBA" id="ARBA00004127"/>
    </source>
</evidence>
<accession>A0ABU6RKE0</accession>
<evidence type="ECO:0000256" key="5">
    <source>
        <dbReference type="ARBA" id="ARBA00022842"/>
    </source>
</evidence>
<evidence type="ECO:0000256" key="4">
    <source>
        <dbReference type="ARBA" id="ARBA00022692"/>
    </source>
</evidence>
<proteinExistence type="predicted"/>
<keyword evidence="5" id="KW-0460">Magnesium</keyword>
<evidence type="ECO:0000256" key="2">
    <source>
        <dbReference type="ARBA" id="ARBA00013242"/>
    </source>
</evidence>
<dbReference type="EC" id="7.1.3.1" evidence="2"/>
<organism evidence="11 12">
    <name type="scientific">Stylosanthes scabra</name>
    <dbReference type="NCBI Taxonomy" id="79078"/>
    <lineage>
        <taxon>Eukaryota</taxon>
        <taxon>Viridiplantae</taxon>
        <taxon>Streptophyta</taxon>
        <taxon>Embryophyta</taxon>
        <taxon>Tracheophyta</taxon>
        <taxon>Spermatophyta</taxon>
        <taxon>Magnoliopsida</taxon>
        <taxon>eudicotyledons</taxon>
        <taxon>Gunneridae</taxon>
        <taxon>Pentapetalae</taxon>
        <taxon>rosids</taxon>
        <taxon>fabids</taxon>
        <taxon>Fabales</taxon>
        <taxon>Fabaceae</taxon>
        <taxon>Papilionoideae</taxon>
        <taxon>50 kb inversion clade</taxon>
        <taxon>dalbergioids sensu lato</taxon>
        <taxon>Dalbergieae</taxon>
        <taxon>Pterocarpus clade</taxon>
        <taxon>Stylosanthes</taxon>
    </lineage>
</organism>
<evidence type="ECO:0000256" key="9">
    <source>
        <dbReference type="ARBA" id="ARBA00023136"/>
    </source>
</evidence>
<dbReference type="Pfam" id="PF03030">
    <property type="entry name" value="H_PPase"/>
    <property type="match status" value="1"/>
</dbReference>
<comment type="caution">
    <text evidence="11">The sequence shown here is derived from an EMBL/GenBank/DDBJ whole genome shotgun (WGS) entry which is preliminary data.</text>
</comment>
<protein>
    <recommendedName>
        <fullName evidence="2">H(+)-exporting diphosphatase</fullName>
        <ecNumber evidence="2">7.1.3.1</ecNumber>
    </recommendedName>
</protein>
<evidence type="ECO:0000313" key="12">
    <source>
        <dbReference type="Proteomes" id="UP001341840"/>
    </source>
</evidence>